<name>A0A1H4BPH3_9BACI</name>
<evidence type="ECO:0008006" key="3">
    <source>
        <dbReference type="Google" id="ProtNLM"/>
    </source>
</evidence>
<dbReference type="STRING" id="571932.SAMN05421743_105103"/>
<dbReference type="EMBL" id="FNQR01000005">
    <property type="protein sequence ID" value="SEA50036.1"/>
    <property type="molecule type" value="Genomic_DNA"/>
</dbReference>
<dbReference type="OrthoDB" id="2353056at2"/>
<protein>
    <recommendedName>
        <fullName evidence="3">Cytosolic protein</fullName>
    </recommendedName>
</protein>
<dbReference type="Proteomes" id="UP000198584">
    <property type="component" value="Unassembled WGS sequence"/>
</dbReference>
<gene>
    <name evidence="1" type="ORF">SAMN05421743_105103</name>
</gene>
<evidence type="ECO:0000313" key="2">
    <source>
        <dbReference type="Proteomes" id="UP000198584"/>
    </source>
</evidence>
<keyword evidence="2" id="KW-1185">Reference proteome</keyword>
<dbReference type="AlphaFoldDB" id="A0A1H4BPH3"/>
<organism evidence="1 2">
    <name type="scientific">Thalassobacillus cyri</name>
    <dbReference type="NCBI Taxonomy" id="571932"/>
    <lineage>
        <taxon>Bacteria</taxon>
        <taxon>Bacillati</taxon>
        <taxon>Bacillota</taxon>
        <taxon>Bacilli</taxon>
        <taxon>Bacillales</taxon>
        <taxon>Bacillaceae</taxon>
        <taxon>Thalassobacillus</taxon>
    </lineage>
</organism>
<proteinExistence type="predicted"/>
<sequence>MKKFVSKYFTSHSETREHHEDEALQTHYFKTTKDKALQAVEEIFDSETFTILSTSKEHGEISVNYTDKKKAFIVASIVMVKPFRTAVDFSVTTESGGPVDFGFSRNLIIQLNEKLKKRLTYIESSMANKLNQ</sequence>
<evidence type="ECO:0000313" key="1">
    <source>
        <dbReference type="EMBL" id="SEA50036.1"/>
    </source>
</evidence>
<dbReference type="RefSeq" id="WP_093044208.1">
    <property type="nucleotide sequence ID" value="NZ_FNQR01000005.1"/>
</dbReference>
<reference evidence="1 2" key="1">
    <citation type="submission" date="2016-10" db="EMBL/GenBank/DDBJ databases">
        <authorList>
            <person name="de Groot N.N."/>
        </authorList>
    </citation>
    <scope>NUCLEOTIDE SEQUENCE [LARGE SCALE GENOMIC DNA]</scope>
    <source>
        <strain evidence="1 2">CCM7597</strain>
    </source>
</reference>
<accession>A0A1H4BPH3</accession>